<accession>A0AA41YJ71</accession>
<evidence type="ECO:0000313" key="2">
    <source>
        <dbReference type="EMBL" id="MCW3473535.1"/>
    </source>
</evidence>
<dbReference type="EMBL" id="JAPDNT010000001">
    <property type="protein sequence ID" value="MCW3473535.1"/>
    <property type="molecule type" value="Genomic_DNA"/>
</dbReference>
<dbReference type="AlphaFoldDB" id="A0AA41YJ71"/>
<evidence type="ECO:0000256" key="1">
    <source>
        <dbReference type="SAM" id="SignalP"/>
    </source>
</evidence>
<organism evidence="2 3">
    <name type="scientific">Limobrevibacterium gyesilva</name>
    <dbReference type="NCBI Taxonomy" id="2991712"/>
    <lineage>
        <taxon>Bacteria</taxon>
        <taxon>Pseudomonadati</taxon>
        <taxon>Pseudomonadota</taxon>
        <taxon>Alphaproteobacteria</taxon>
        <taxon>Acetobacterales</taxon>
        <taxon>Acetobacteraceae</taxon>
        <taxon>Limobrevibacterium</taxon>
    </lineage>
</organism>
<feature type="chain" id="PRO_5041255784" evidence="1">
    <location>
        <begin position="19"/>
        <end position="221"/>
    </location>
</feature>
<proteinExistence type="predicted"/>
<sequence length="221" mass="23701">MIRLAVIMLLIGGMAGCAGLPPPLPDDARNAPAVATIYVVEYGWHTDIVLPMRPVTGPLTRFRSIFPDAEVITFGFGERQYMQIEHVGFGDMLRAVLPGPGIIMVTAMRAPPMNGKDYAEVAALAVSQPQLDRLSDFVWDALEKTPDDRLVHIKDGPFPGRVFYGSSTTYSGGYTCNTWTAEALDSAGLAVGASGVLFAYQVMDRVNAIAARPAHMQAGGS</sequence>
<dbReference type="InterPro" id="IPR011727">
    <property type="entry name" value="CHP02117"/>
</dbReference>
<dbReference type="PROSITE" id="PS51257">
    <property type="entry name" value="PROKAR_LIPOPROTEIN"/>
    <property type="match status" value="1"/>
</dbReference>
<feature type="signal peptide" evidence="1">
    <location>
        <begin position="1"/>
        <end position="18"/>
    </location>
</feature>
<protein>
    <submittedName>
        <fullName evidence="2">DUF2459 domain-containing protein</fullName>
    </submittedName>
</protein>
<gene>
    <name evidence="2" type="ORF">OL599_03000</name>
</gene>
<evidence type="ECO:0000313" key="3">
    <source>
        <dbReference type="Proteomes" id="UP001165679"/>
    </source>
</evidence>
<reference evidence="2" key="2">
    <citation type="submission" date="2022-10" db="EMBL/GenBank/DDBJ databases">
        <authorList>
            <person name="Trinh H.N."/>
        </authorList>
    </citation>
    <scope>NUCLEOTIDE SEQUENCE</scope>
    <source>
        <strain evidence="2">RN2-1</strain>
    </source>
</reference>
<keyword evidence="1" id="KW-0732">Signal</keyword>
<comment type="caution">
    <text evidence="2">The sequence shown here is derived from an EMBL/GenBank/DDBJ whole genome shotgun (WGS) entry which is preliminary data.</text>
</comment>
<dbReference type="Proteomes" id="UP001165679">
    <property type="component" value="Unassembled WGS sequence"/>
</dbReference>
<name>A0AA41YJ71_9PROT</name>
<dbReference type="Pfam" id="PF09601">
    <property type="entry name" value="DUF2459"/>
    <property type="match status" value="1"/>
</dbReference>
<keyword evidence="3" id="KW-1185">Reference proteome</keyword>
<reference evidence="2" key="1">
    <citation type="submission" date="2022-09" db="EMBL/GenBank/DDBJ databases">
        <title>Rhodovastum sp. nov. RN2-1 isolated from soil in Seongnam, South Korea.</title>
        <authorList>
            <person name="Le N.T."/>
        </authorList>
    </citation>
    <scope>NUCLEOTIDE SEQUENCE</scope>
    <source>
        <strain evidence="2">RN2-1</strain>
    </source>
</reference>